<dbReference type="GO" id="GO:0008374">
    <property type="term" value="F:O-acyltransferase activity"/>
    <property type="evidence" value="ECO:0007669"/>
    <property type="project" value="TreeGrafter"/>
</dbReference>
<keyword evidence="2 3" id="KW-0808">Transferase</keyword>
<dbReference type="PANTHER" id="PTHR23416:SF23">
    <property type="entry name" value="ACETYLTRANSFERASE C18B11.09C-RELATED"/>
    <property type="match status" value="1"/>
</dbReference>
<dbReference type="NCBIfam" id="NF007797">
    <property type="entry name" value="PRK10502.1"/>
    <property type="match status" value="1"/>
</dbReference>
<evidence type="ECO:0000256" key="1">
    <source>
        <dbReference type="ARBA" id="ARBA00007274"/>
    </source>
</evidence>
<protein>
    <submittedName>
        <fullName evidence="3">Colanic acid biosynthesis acetyltransferase WcaF</fullName>
    </submittedName>
</protein>
<dbReference type="InterPro" id="IPR051159">
    <property type="entry name" value="Hexapeptide_acetyltransf"/>
</dbReference>
<dbReference type="CDD" id="cd05825">
    <property type="entry name" value="LbH_wcaF_like"/>
    <property type="match status" value="1"/>
</dbReference>
<keyword evidence="4" id="KW-1185">Reference proteome</keyword>
<evidence type="ECO:0000313" key="4">
    <source>
        <dbReference type="Proteomes" id="UP000317332"/>
    </source>
</evidence>
<organism evidence="3 4">
    <name type="scientific">Paucihalobacter ruber</name>
    <dbReference type="NCBI Taxonomy" id="2567861"/>
    <lineage>
        <taxon>Bacteria</taxon>
        <taxon>Pseudomonadati</taxon>
        <taxon>Bacteroidota</taxon>
        <taxon>Flavobacteriia</taxon>
        <taxon>Flavobacteriales</taxon>
        <taxon>Flavobacteriaceae</taxon>
        <taxon>Paucihalobacter</taxon>
    </lineage>
</organism>
<dbReference type="OrthoDB" id="9814490at2"/>
<dbReference type="Gene3D" id="2.160.10.10">
    <property type="entry name" value="Hexapeptide repeat proteins"/>
    <property type="match status" value="1"/>
</dbReference>
<accession>A0A506PRB1</accession>
<comment type="similarity">
    <text evidence="1">Belongs to the transferase hexapeptide repeat family.</text>
</comment>
<dbReference type="RefSeq" id="WP_140988744.1">
    <property type="nucleotide sequence ID" value="NZ_VHIQ01000001.1"/>
</dbReference>
<gene>
    <name evidence="3" type="primary">wcaF</name>
    <name evidence="3" type="ORF">FJ651_02135</name>
</gene>
<reference evidence="3 4" key="1">
    <citation type="submission" date="2019-06" db="EMBL/GenBank/DDBJ databases">
        <title>Flavobacteriaceae Paucihalobacterium erythroidium CWB-1, complete genome.</title>
        <authorList>
            <person name="Wu S."/>
        </authorList>
    </citation>
    <scope>NUCLEOTIDE SEQUENCE [LARGE SCALE GENOMIC DNA]</scope>
    <source>
        <strain evidence="3 4">CWB-1</strain>
    </source>
</reference>
<proteinExistence type="inferred from homology"/>
<dbReference type="AlphaFoldDB" id="A0A506PRB1"/>
<dbReference type="PANTHER" id="PTHR23416">
    <property type="entry name" value="SIALIC ACID SYNTHASE-RELATED"/>
    <property type="match status" value="1"/>
</dbReference>
<evidence type="ECO:0000313" key="3">
    <source>
        <dbReference type="EMBL" id="TPV35735.1"/>
    </source>
</evidence>
<dbReference type="EMBL" id="VHIQ01000001">
    <property type="protein sequence ID" value="TPV35735.1"/>
    <property type="molecule type" value="Genomic_DNA"/>
</dbReference>
<dbReference type="GO" id="GO:0005829">
    <property type="term" value="C:cytosol"/>
    <property type="evidence" value="ECO:0007669"/>
    <property type="project" value="TreeGrafter"/>
</dbReference>
<name>A0A506PRB1_9FLAO</name>
<dbReference type="Proteomes" id="UP000317332">
    <property type="component" value="Unassembled WGS sequence"/>
</dbReference>
<dbReference type="SUPFAM" id="SSF51161">
    <property type="entry name" value="Trimeric LpxA-like enzymes"/>
    <property type="match status" value="1"/>
</dbReference>
<evidence type="ECO:0000256" key="2">
    <source>
        <dbReference type="ARBA" id="ARBA00022679"/>
    </source>
</evidence>
<comment type="caution">
    <text evidence="3">The sequence shown here is derived from an EMBL/GenBank/DDBJ whole genome shotgun (WGS) entry which is preliminary data.</text>
</comment>
<sequence>MKTDLSSFDNSWYQPGSFIKRLLWLVVSALFFEHSLAIWNGLKRFWLRVFGAQLGVGVVIKPHVKIKYPWKLSIGNHCWIGEKVWIDNLDQVILEDNVCISQGALLQCGNHNYKTSTFDLMIAPIILKEGSWIGAKSCVAPGVTVGSHAILTIGSIATKNLEPYKIYTGNPAVFKKDRVFKE</sequence>
<dbReference type="InterPro" id="IPR011004">
    <property type="entry name" value="Trimer_LpxA-like_sf"/>
</dbReference>